<dbReference type="InterPro" id="IPR036412">
    <property type="entry name" value="HAD-like_sf"/>
</dbReference>
<dbReference type="SUPFAM" id="SSF56784">
    <property type="entry name" value="HAD-like"/>
    <property type="match status" value="1"/>
</dbReference>
<organism evidence="1 2">
    <name type="scientific">Antrihabitans cavernicola</name>
    <dbReference type="NCBI Taxonomy" id="2495913"/>
    <lineage>
        <taxon>Bacteria</taxon>
        <taxon>Bacillati</taxon>
        <taxon>Actinomycetota</taxon>
        <taxon>Actinomycetes</taxon>
        <taxon>Mycobacteriales</taxon>
        <taxon>Nocardiaceae</taxon>
        <taxon>Antrihabitans</taxon>
    </lineage>
</organism>
<dbReference type="EMBL" id="VLNY01000004">
    <property type="protein sequence ID" value="KAA0023017.1"/>
    <property type="molecule type" value="Genomic_DNA"/>
</dbReference>
<dbReference type="RefSeq" id="WP_149430275.1">
    <property type="nucleotide sequence ID" value="NZ_VLNY01000004.1"/>
</dbReference>
<dbReference type="SFLD" id="SFLDS00003">
    <property type="entry name" value="Haloacid_Dehalogenase"/>
    <property type="match status" value="1"/>
</dbReference>
<dbReference type="AlphaFoldDB" id="A0A5A7SE93"/>
<dbReference type="Gene3D" id="3.40.50.1000">
    <property type="entry name" value="HAD superfamily/HAD-like"/>
    <property type="match status" value="1"/>
</dbReference>
<dbReference type="GO" id="GO:0006281">
    <property type="term" value="P:DNA repair"/>
    <property type="evidence" value="ECO:0007669"/>
    <property type="project" value="TreeGrafter"/>
</dbReference>
<dbReference type="GO" id="GO:0008967">
    <property type="term" value="F:phosphoglycolate phosphatase activity"/>
    <property type="evidence" value="ECO:0007669"/>
    <property type="project" value="TreeGrafter"/>
</dbReference>
<dbReference type="PANTHER" id="PTHR43434:SF19">
    <property type="entry name" value="PHOSPHONOACETALDEHYDE HYDROLASE"/>
    <property type="match status" value="1"/>
</dbReference>
<dbReference type="InterPro" id="IPR023214">
    <property type="entry name" value="HAD_sf"/>
</dbReference>
<keyword evidence="1" id="KW-0378">Hydrolase</keyword>
<reference evidence="1 2" key="1">
    <citation type="submission" date="2019-07" db="EMBL/GenBank/DDBJ databases">
        <title>Rhodococcus cavernicolus sp. nov., isolated from a cave.</title>
        <authorList>
            <person name="Lee S.D."/>
        </authorList>
    </citation>
    <scope>NUCLEOTIDE SEQUENCE [LARGE SCALE GENOMIC DNA]</scope>
    <source>
        <strain evidence="1 2">C1-24</strain>
    </source>
</reference>
<dbReference type="OrthoDB" id="5504491at2"/>
<dbReference type="NCBIfam" id="TIGR03351">
    <property type="entry name" value="PhnX-like"/>
    <property type="match status" value="1"/>
</dbReference>
<dbReference type="SFLD" id="SFLDG01129">
    <property type="entry name" value="C1.5:_HAD__Beta-PGM__Phosphata"/>
    <property type="match status" value="1"/>
</dbReference>
<protein>
    <submittedName>
        <fullName evidence="1">Phosphonatase-like hydrolase</fullName>
    </submittedName>
</protein>
<comment type="caution">
    <text evidence="1">The sequence shown here is derived from an EMBL/GenBank/DDBJ whole genome shotgun (WGS) entry which is preliminary data.</text>
</comment>
<dbReference type="GO" id="GO:0005829">
    <property type="term" value="C:cytosol"/>
    <property type="evidence" value="ECO:0007669"/>
    <property type="project" value="TreeGrafter"/>
</dbReference>
<dbReference type="Pfam" id="PF00702">
    <property type="entry name" value="Hydrolase"/>
    <property type="match status" value="1"/>
</dbReference>
<evidence type="ECO:0000313" key="2">
    <source>
        <dbReference type="Proteomes" id="UP000322244"/>
    </source>
</evidence>
<dbReference type="NCBIfam" id="TIGR01509">
    <property type="entry name" value="HAD-SF-IA-v3"/>
    <property type="match status" value="1"/>
</dbReference>
<sequence>MSTNNHPAPALVVFDMAGTTVEDTGLVQRSFLAADEHAGLSTDAQDRERMMQYVHDTMGQSKIVVFRHLSRGNEEQAQTANKAFERSYAQLVEDGNCSPIPGAVDVMSALRDQGVKVALTTGFAFETQQAILDALGWQGLADVVLCPGDGIRGRPYPDMALTALLRTATDSVQQMVVVGDTSSDITTGVRAGARASVGVLTGAHGADQLRAAGATHVLDSVADLPGLLTELHAGAFSAV</sequence>
<proteinExistence type="predicted"/>
<dbReference type="PANTHER" id="PTHR43434">
    <property type="entry name" value="PHOSPHOGLYCOLATE PHOSPHATASE"/>
    <property type="match status" value="1"/>
</dbReference>
<evidence type="ECO:0000313" key="1">
    <source>
        <dbReference type="EMBL" id="KAA0023017.1"/>
    </source>
</evidence>
<dbReference type="InterPro" id="IPR050155">
    <property type="entry name" value="HAD-like_hydrolase_sf"/>
</dbReference>
<dbReference type="InterPro" id="IPR022468">
    <property type="entry name" value="PhnX-like"/>
</dbReference>
<keyword evidence="2" id="KW-1185">Reference proteome</keyword>
<name>A0A5A7SE93_9NOCA</name>
<gene>
    <name evidence="1" type="ORF">FOY51_11010</name>
</gene>
<dbReference type="Proteomes" id="UP000322244">
    <property type="component" value="Unassembled WGS sequence"/>
</dbReference>
<accession>A0A5A7SE93</accession>
<dbReference type="InterPro" id="IPR006439">
    <property type="entry name" value="HAD-SF_hydro_IA"/>
</dbReference>